<name>A0AAV0VQ89_9HEMI</name>
<dbReference type="Gene3D" id="2.60.120.290">
    <property type="entry name" value="Spermadhesin, CUB domain"/>
    <property type="match status" value="1"/>
</dbReference>
<gene>
    <name evidence="4" type="ORF">MEUPH1_LOCUS2736</name>
</gene>
<protein>
    <recommendedName>
        <fullName evidence="3">CUB domain-containing protein</fullName>
    </recommendedName>
</protein>
<dbReference type="Proteomes" id="UP001160148">
    <property type="component" value="Unassembled WGS sequence"/>
</dbReference>
<organism evidence="4 5">
    <name type="scientific">Macrosiphum euphorbiae</name>
    <name type="common">potato aphid</name>
    <dbReference type="NCBI Taxonomy" id="13131"/>
    <lineage>
        <taxon>Eukaryota</taxon>
        <taxon>Metazoa</taxon>
        <taxon>Ecdysozoa</taxon>
        <taxon>Arthropoda</taxon>
        <taxon>Hexapoda</taxon>
        <taxon>Insecta</taxon>
        <taxon>Pterygota</taxon>
        <taxon>Neoptera</taxon>
        <taxon>Paraneoptera</taxon>
        <taxon>Hemiptera</taxon>
        <taxon>Sternorrhyncha</taxon>
        <taxon>Aphidomorpha</taxon>
        <taxon>Aphidoidea</taxon>
        <taxon>Aphididae</taxon>
        <taxon>Macrosiphini</taxon>
        <taxon>Macrosiphum</taxon>
    </lineage>
</organism>
<dbReference type="SUPFAM" id="SSF49854">
    <property type="entry name" value="Spermadhesin, CUB domain"/>
    <property type="match status" value="1"/>
</dbReference>
<evidence type="ECO:0000256" key="1">
    <source>
        <dbReference type="SAM" id="MobiDB-lite"/>
    </source>
</evidence>
<comment type="caution">
    <text evidence="4">The sequence shown here is derived from an EMBL/GenBank/DDBJ whole genome shotgun (WGS) entry which is preliminary data.</text>
</comment>
<dbReference type="Pfam" id="PF26080">
    <property type="entry name" value="CUB_animal"/>
    <property type="match status" value="1"/>
</dbReference>
<keyword evidence="2" id="KW-0732">Signal</keyword>
<feature type="compositionally biased region" description="Pro residues" evidence="1">
    <location>
        <begin position="356"/>
        <end position="406"/>
    </location>
</feature>
<accession>A0AAV0VQ89</accession>
<reference evidence="4 5" key="1">
    <citation type="submission" date="2023-01" db="EMBL/GenBank/DDBJ databases">
        <authorList>
            <person name="Whitehead M."/>
        </authorList>
    </citation>
    <scope>NUCLEOTIDE SEQUENCE [LARGE SCALE GENOMIC DNA]</scope>
</reference>
<evidence type="ECO:0000313" key="4">
    <source>
        <dbReference type="EMBL" id="CAI6345765.1"/>
    </source>
</evidence>
<proteinExistence type="predicted"/>
<feature type="compositionally biased region" description="Low complexity" evidence="1">
    <location>
        <begin position="344"/>
        <end position="355"/>
    </location>
</feature>
<dbReference type="InterPro" id="IPR035914">
    <property type="entry name" value="Sperma_CUB_dom_sf"/>
</dbReference>
<dbReference type="EMBL" id="CARXXK010000001">
    <property type="protein sequence ID" value="CAI6345765.1"/>
    <property type="molecule type" value="Genomic_DNA"/>
</dbReference>
<dbReference type="InterPro" id="IPR058698">
    <property type="entry name" value="CUB_metazoa"/>
</dbReference>
<feature type="domain" description="CUB" evidence="3">
    <location>
        <begin position="266"/>
        <end position="498"/>
    </location>
</feature>
<sequence>MFKMFATVWFLAALALAVVGQATNNDGDDDQRQGRGWNMLDGAKRSCFGLNGRPGICMGQSECTEANGKSVGRCFPFDACCSVTPNSCGGSSSSNIAYFQSPEKFQDLCSYKINVRRNICQIRIDFERFSLGQPTKLTSESAYTCERDEFTLITNGNNKINVPVLCGENAGQHVYVPVNHQQSESRSNNNNNNNNNNKEQLTLKFRLTTRDEDYTEPEPFWKLKITQLECQTTSTNWWKIKDIARQVWDWEEEERDASKSKYSLAPEGCLQYFTDRRGSFESFNYNRGMGHYLGNLNYATCFKRNQDTCGIKYEAVKFQMAYNQRLTGSTDRDCDTAADSALTTLAPGQTTSPPAGTTPPPAGTTPPPAGTTPPPAGTTPPPAGTTPPPAGTTPPPAGTTPPPGETTPPQNDDEFEEQPNGRSRRRPSERGLHNDYLLIPDGLYSGSRFASKYCDKSLENIDDSTVKTQGPLYVAFVSDDYSNPNEDVEKGYKIDYSLTNTGC</sequence>
<dbReference type="PANTHER" id="PTHR33236:SF12">
    <property type="entry name" value="CUB DOMAIN-CONTAINING PROTEIN-RELATED"/>
    <property type="match status" value="1"/>
</dbReference>
<evidence type="ECO:0000259" key="3">
    <source>
        <dbReference type="Pfam" id="PF26080"/>
    </source>
</evidence>
<keyword evidence="5" id="KW-1185">Reference proteome</keyword>
<evidence type="ECO:0000313" key="5">
    <source>
        <dbReference type="Proteomes" id="UP001160148"/>
    </source>
</evidence>
<evidence type="ECO:0000256" key="2">
    <source>
        <dbReference type="SAM" id="SignalP"/>
    </source>
</evidence>
<dbReference type="AlphaFoldDB" id="A0AAV0VQ89"/>
<feature type="chain" id="PRO_5043740418" description="CUB domain-containing protein" evidence="2">
    <location>
        <begin position="23"/>
        <end position="503"/>
    </location>
</feature>
<feature type="signal peptide" evidence="2">
    <location>
        <begin position="1"/>
        <end position="22"/>
    </location>
</feature>
<dbReference type="PANTHER" id="PTHR33236">
    <property type="entry name" value="INTRAFLAGELLAR TRANSPORT PROTEIN 122 FAMILY PROTEIN-RELATED"/>
    <property type="match status" value="1"/>
</dbReference>
<feature type="region of interest" description="Disordered" evidence="1">
    <location>
        <begin position="344"/>
        <end position="433"/>
    </location>
</feature>